<protein>
    <submittedName>
        <fullName evidence="1">SHC-transforming protein 1</fullName>
    </submittedName>
</protein>
<evidence type="ECO:0000313" key="1">
    <source>
        <dbReference type="EMBL" id="KAH0512255.1"/>
    </source>
</evidence>
<dbReference type="EMBL" id="JAATJU010022031">
    <property type="protein sequence ID" value="KAH0512255.1"/>
    <property type="molecule type" value="Genomic_DNA"/>
</dbReference>
<accession>A0A8J6GJU9</accession>
<sequence length="87" mass="9882">MRLRAGAAQPTLLTTQMTIPSYVNIPNLDKSIPILLLKAVHPESSDVKPFEDSIPMAEQLQGQSWSHWKQSRWEAGAQLQLRRDFLV</sequence>
<organism evidence="1 2">
    <name type="scientific">Microtus ochrogaster</name>
    <name type="common">Prairie vole</name>
    <dbReference type="NCBI Taxonomy" id="79684"/>
    <lineage>
        <taxon>Eukaryota</taxon>
        <taxon>Metazoa</taxon>
        <taxon>Chordata</taxon>
        <taxon>Craniata</taxon>
        <taxon>Vertebrata</taxon>
        <taxon>Euteleostomi</taxon>
        <taxon>Mammalia</taxon>
        <taxon>Eutheria</taxon>
        <taxon>Euarchontoglires</taxon>
        <taxon>Glires</taxon>
        <taxon>Rodentia</taxon>
        <taxon>Myomorpha</taxon>
        <taxon>Muroidea</taxon>
        <taxon>Cricetidae</taxon>
        <taxon>Arvicolinae</taxon>
        <taxon>Microtus</taxon>
    </lineage>
</organism>
<gene>
    <name evidence="1" type="ORF">LTLLF_145790</name>
</gene>
<dbReference type="Proteomes" id="UP000710432">
    <property type="component" value="Unassembled WGS sequence"/>
</dbReference>
<comment type="caution">
    <text evidence="1">The sequence shown here is derived from an EMBL/GenBank/DDBJ whole genome shotgun (WGS) entry which is preliminary data.</text>
</comment>
<name>A0A8J6GJU9_MICOH</name>
<reference evidence="1" key="1">
    <citation type="submission" date="2020-03" db="EMBL/GenBank/DDBJ databases">
        <title>Studies in the Genomics of Life Span.</title>
        <authorList>
            <person name="Glass D."/>
        </authorList>
    </citation>
    <scope>NUCLEOTIDE SEQUENCE</scope>
    <source>
        <strain evidence="1">LTLLF</strain>
        <tissue evidence="1">Muscle</tissue>
    </source>
</reference>
<proteinExistence type="predicted"/>
<dbReference type="AlphaFoldDB" id="A0A8J6GJU9"/>
<evidence type="ECO:0000313" key="2">
    <source>
        <dbReference type="Proteomes" id="UP000710432"/>
    </source>
</evidence>